<name>A0ABN7XEP3_GIGMA</name>
<keyword evidence="3" id="KW-1185">Reference proteome</keyword>
<feature type="non-terminal residue" evidence="2">
    <location>
        <position position="54"/>
    </location>
</feature>
<dbReference type="Proteomes" id="UP000789901">
    <property type="component" value="Unassembled WGS sequence"/>
</dbReference>
<comment type="caution">
    <text evidence="2">The sequence shown here is derived from an EMBL/GenBank/DDBJ whole genome shotgun (WGS) entry which is preliminary data.</text>
</comment>
<keyword evidence="1" id="KW-0812">Transmembrane</keyword>
<gene>
    <name evidence="2" type="ORF">GMARGA_LOCUS42569</name>
</gene>
<proteinExistence type="predicted"/>
<evidence type="ECO:0000313" key="2">
    <source>
        <dbReference type="EMBL" id="CAG8853748.1"/>
    </source>
</evidence>
<reference evidence="2 3" key="1">
    <citation type="submission" date="2021-06" db="EMBL/GenBank/DDBJ databases">
        <authorList>
            <person name="Kallberg Y."/>
            <person name="Tangrot J."/>
            <person name="Rosling A."/>
        </authorList>
    </citation>
    <scope>NUCLEOTIDE SEQUENCE [LARGE SCALE GENOMIC DNA]</scope>
    <source>
        <strain evidence="2 3">120-4 pot B 10/14</strain>
    </source>
</reference>
<feature type="transmembrane region" description="Helical" evidence="1">
    <location>
        <begin position="6"/>
        <end position="30"/>
    </location>
</feature>
<keyword evidence="1" id="KW-0472">Membrane</keyword>
<feature type="non-terminal residue" evidence="2">
    <location>
        <position position="1"/>
    </location>
</feature>
<keyword evidence="1" id="KW-1133">Transmembrane helix</keyword>
<accession>A0ABN7XEP3</accession>
<sequence>FASVASAVAGVIINITISFFSRCLIGSFWLSLFHHHYWSFSHHWHHIFGAFWSL</sequence>
<organism evidence="2 3">
    <name type="scientific">Gigaspora margarita</name>
    <dbReference type="NCBI Taxonomy" id="4874"/>
    <lineage>
        <taxon>Eukaryota</taxon>
        <taxon>Fungi</taxon>
        <taxon>Fungi incertae sedis</taxon>
        <taxon>Mucoromycota</taxon>
        <taxon>Glomeromycotina</taxon>
        <taxon>Glomeromycetes</taxon>
        <taxon>Diversisporales</taxon>
        <taxon>Gigasporaceae</taxon>
        <taxon>Gigaspora</taxon>
    </lineage>
</organism>
<evidence type="ECO:0000313" key="3">
    <source>
        <dbReference type="Proteomes" id="UP000789901"/>
    </source>
</evidence>
<protein>
    <submittedName>
        <fullName evidence="2">15114_t:CDS:1</fullName>
    </submittedName>
</protein>
<evidence type="ECO:0000256" key="1">
    <source>
        <dbReference type="SAM" id="Phobius"/>
    </source>
</evidence>
<dbReference type="EMBL" id="CAJVQB010128746">
    <property type="protein sequence ID" value="CAG8853748.1"/>
    <property type="molecule type" value="Genomic_DNA"/>
</dbReference>